<dbReference type="AlphaFoldDB" id="A0A0X3BRV7"/>
<organism evidence="1 2">
    <name type="scientific">Methanoculleus bourgensis</name>
    <dbReference type="NCBI Taxonomy" id="83986"/>
    <lineage>
        <taxon>Archaea</taxon>
        <taxon>Methanobacteriati</taxon>
        <taxon>Methanobacteriota</taxon>
        <taxon>Stenosarchaea group</taxon>
        <taxon>Methanomicrobia</taxon>
        <taxon>Methanomicrobiales</taxon>
        <taxon>Methanomicrobiaceae</taxon>
        <taxon>Methanoculleus</taxon>
    </lineage>
</organism>
<reference evidence="1 2" key="1">
    <citation type="submission" date="2016-01" db="EMBL/GenBank/DDBJ databases">
        <authorList>
            <person name="Manzoor S."/>
        </authorList>
    </citation>
    <scope>NUCLEOTIDE SEQUENCE [LARGE SCALE GENOMIC DNA]</scope>
    <source>
        <strain evidence="1">Methanoculleus sp MAB1</strain>
    </source>
</reference>
<evidence type="ECO:0000313" key="2">
    <source>
        <dbReference type="Proteomes" id="UP000069850"/>
    </source>
</evidence>
<gene>
    <name evidence="1" type="ORF">MMAB1_3012</name>
</gene>
<evidence type="ECO:0000313" key="1">
    <source>
        <dbReference type="EMBL" id="CVK34225.1"/>
    </source>
</evidence>
<dbReference type="Proteomes" id="UP000069850">
    <property type="component" value="Chromosome 1"/>
</dbReference>
<sequence length="160" mass="17907">MKTTMHKESCAGHRILPAPDMSIRNHAARSASLRVGAHYRTIASNFSPTMLLHAEERVTREVCVAPPPLSFASFAGGWRSLPRTCKHGAMVHYDDDGTQCWFRAWSSGQHPHSPAYTRFHRQTKNCIDAREGYINSGPGHWYTPPTKYAGGAYVTRLPRS</sequence>
<dbReference type="EMBL" id="LT158599">
    <property type="protein sequence ID" value="CVK34225.1"/>
    <property type="molecule type" value="Genomic_DNA"/>
</dbReference>
<protein>
    <submittedName>
        <fullName evidence="1">Uncharacterized protein</fullName>
    </submittedName>
</protein>
<name>A0A0X3BRV7_9EURY</name>
<accession>A0A0X3BRV7</accession>
<proteinExistence type="predicted"/>
<dbReference type="KEGG" id="mema:MMAB1_3012"/>